<dbReference type="Proteomes" id="UP000014155">
    <property type="component" value="Unassembled WGS sequence"/>
</dbReference>
<name>S0FU80_RUMCE</name>
<dbReference type="PANTHER" id="PTHR30383">
    <property type="entry name" value="THIOESTERASE 1/PROTEASE 1/LYSOPHOSPHOLIPASE L1"/>
    <property type="match status" value="1"/>
</dbReference>
<organism evidence="3 4">
    <name type="scientific">Ruminiclostridium cellobioparum subsp. termitidis CT1112</name>
    <dbReference type="NCBI Taxonomy" id="1195236"/>
    <lineage>
        <taxon>Bacteria</taxon>
        <taxon>Bacillati</taxon>
        <taxon>Bacillota</taxon>
        <taxon>Clostridia</taxon>
        <taxon>Eubacteriales</taxon>
        <taxon>Oscillospiraceae</taxon>
        <taxon>Ruminiclostridium</taxon>
    </lineage>
</organism>
<reference evidence="3 4" key="1">
    <citation type="journal article" date="2013" name="Genome Announc.">
        <title>Draft Genome Sequence of the Cellulolytic, Mesophilic, Anaerobic Bacterium Clostridium termitidis Strain CT1112 (DSM 5398).</title>
        <authorList>
            <person name="Lal S."/>
            <person name="Ramachandran U."/>
            <person name="Zhang X."/>
            <person name="Munir R."/>
            <person name="Sparling R."/>
            <person name="Levin D.B."/>
        </authorList>
    </citation>
    <scope>NUCLEOTIDE SEQUENCE [LARGE SCALE GENOMIC DNA]</scope>
    <source>
        <strain evidence="3 4">CT1112</strain>
    </source>
</reference>
<feature type="chain" id="PRO_5004486768" description="SGNH hydrolase-type esterase domain-containing protein" evidence="1">
    <location>
        <begin position="29"/>
        <end position="374"/>
    </location>
</feature>
<gene>
    <name evidence="3" type="ORF">CTER_0122</name>
</gene>
<dbReference type="SUPFAM" id="SSF52266">
    <property type="entry name" value="SGNH hydrolase"/>
    <property type="match status" value="1"/>
</dbReference>
<dbReference type="PATRIC" id="fig|1195236.3.peg.425"/>
<dbReference type="Pfam" id="PF13472">
    <property type="entry name" value="Lipase_GDSL_2"/>
    <property type="match status" value="1"/>
</dbReference>
<accession>S0FU80</accession>
<dbReference type="InterPro" id="IPR036514">
    <property type="entry name" value="SGNH_hydro_sf"/>
</dbReference>
<keyword evidence="4" id="KW-1185">Reference proteome</keyword>
<keyword evidence="1" id="KW-0732">Signal</keyword>
<dbReference type="GO" id="GO:0004622">
    <property type="term" value="F:phosphatidylcholine lysophospholipase activity"/>
    <property type="evidence" value="ECO:0007669"/>
    <property type="project" value="TreeGrafter"/>
</dbReference>
<dbReference type="eggNOG" id="COG2755">
    <property type="taxonomic scope" value="Bacteria"/>
</dbReference>
<dbReference type="Gene3D" id="3.40.50.1110">
    <property type="entry name" value="SGNH hydrolase"/>
    <property type="match status" value="1"/>
</dbReference>
<feature type="signal peptide" evidence="1">
    <location>
        <begin position="1"/>
        <end position="28"/>
    </location>
</feature>
<proteinExistence type="predicted"/>
<dbReference type="EMBL" id="AORV01000011">
    <property type="protein sequence ID" value="EMS73871.1"/>
    <property type="molecule type" value="Genomic_DNA"/>
</dbReference>
<sequence length="374" mass="39794">MKQIKKSIMIMLCLFIAGLGWWRPEASAAAAGPDKALYIAVGDSVTSGYGLESFSNGDIKNRTSPDNFVTRLGKQLDIKTVNFGVEGIDSAALLKSISKPVTKEQKEAVEQIRKASLITLSVGGNNIFIPFLNAVNDRVGSGKNIFNADALDIQTAILGLLFDSDGLNKLKNNILKGAEIFTGNESLHTQGDFAAIIGTVKTLNPDAEIVVQTIYNPFGFIMPDTVEKAIKSMNAEIIKGSDNGKNYRVADVYSAFAKAGEGVKLINADTGKSFDPHPNKKGHEVIYTLVAYAAGNKLPYNFKSNVKNGKAAFAITAGELKVTVAPSKGYKLPQTAYLTIGKNAKLTLTLKNGAAAVPVAAINGDMTVTAVCQK</sequence>
<feature type="domain" description="SGNH hydrolase-type esterase" evidence="2">
    <location>
        <begin position="40"/>
        <end position="285"/>
    </location>
</feature>
<dbReference type="AlphaFoldDB" id="S0FU80"/>
<evidence type="ECO:0000259" key="2">
    <source>
        <dbReference type="Pfam" id="PF13472"/>
    </source>
</evidence>
<dbReference type="STRING" id="1195236.CTER_0122"/>
<evidence type="ECO:0000313" key="3">
    <source>
        <dbReference type="EMBL" id="EMS73871.1"/>
    </source>
</evidence>
<evidence type="ECO:0000313" key="4">
    <source>
        <dbReference type="Proteomes" id="UP000014155"/>
    </source>
</evidence>
<evidence type="ECO:0000256" key="1">
    <source>
        <dbReference type="SAM" id="SignalP"/>
    </source>
</evidence>
<dbReference type="PANTHER" id="PTHR30383:SF27">
    <property type="entry name" value="SPORE GERMINATION LIPASE LIPC"/>
    <property type="match status" value="1"/>
</dbReference>
<dbReference type="RefSeq" id="WP_004623321.1">
    <property type="nucleotide sequence ID" value="NZ_AORV01000011.1"/>
</dbReference>
<comment type="caution">
    <text evidence="3">The sequence shown here is derived from an EMBL/GenBank/DDBJ whole genome shotgun (WGS) entry which is preliminary data.</text>
</comment>
<dbReference type="InterPro" id="IPR051532">
    <property type="entry name" value="Ester_Hydrolysis_Enzymes"/>
</dbReference>
<dbReference type="InterPro" id="IPR013830">
    <property type="entry name" value="SGNH_hydro"/>
</dbReference>
<protein>
    <recommendedName>
        <fullName evidence="2">SGNH hydrolase-type esterase domain-containing protein</fullName>
    </recommendedName>
</protein>